<reference evidence="7" key="1">
    <citation type="submission" date="2014-06" db="EMBL/GenBank/DDBJ databases">
        <title>Draft genome sequence of C. testosteroni WDL7.</title>
        <authorList>
            <person name="Wu Y."/>
            <person name="Seshan H."/>
            <person name="Arumugam K."/>
        </authorList>
    </citation>
    <scope>NUCLEOTIDE SEQUENCE [LARGE SCALE GENOMIC DNA]</scope>
    <source>
        <strain evidence="7">WDL7</strain>
    </source>
</reference>
<dbReference type="PANTHER" id="PTHR44846:SF16">
    <property type="entry name" value="TRANSCRIPTIONAL REGULATOR PHNF-RELATED"/>
    <property type="match status" value="1"/>
</dbReference>
<dbReference type="GO" id="GO:0003677">
    <property type="term" value="F:DNA binding"/>
    <property type="evidence" value="ECO:0007669"/>
    <property type="project" value="UniProtKB-UniRule"/>
</dbReference>
<dbReference type="GO" id="GO:0006547">
    <property type="term" value="P:L-histidine metabolic process"/>
    <property type="evidence" value="ECO:0007669"/>
    <property type="project" value="UniProtKB-UniRule"/>
</dbReference>
<dbReference type="InterPro" id="IPR000524">
    <property type="entry name" value="Tscrpt_reg_HTH_GntR"/>
</dbReference>
<gene>
    <name evidence="6" type="ORF">GL58_16060</name>
</gene>
<evidence type="ECO:0000256" key="4">
    <source>
        <dbReference type="NCBIfam" id="TIGR02018"/>
    </source>
</evidence>
<protein>
    <recommendedName>
        <fullName evidence="4">Histidine utilization repressor</fullName>
    </recommendedName>
</protein>
<dbReference type="CDD" id="cd07377">
    <property type="entry name" value="WHTH_GntR"/>
    <property type="match status" value="1"/>
</dbReference>
<dbReference type="PANTHER" id="PTHR44846">
    <property type="entry name" value="MANNOSYL-D-GLYCERATE TRANSPORT/METABOLISM SYSTEM REPRESSOR MNGR-RELATED"/>
    <property type="match status" value="1"/>
</dbReference>
<evidence type="ECO:0000256" key="2">
    <source>
        <dbReference type="ARBA" id="ARBA00023125"/>
    </source>
</evidence>
<keyword evidence="1" id="KW-0805">Transcription regulation</keyword>
<dbReference type="InterPro" id="IPR050679">
    <property type="entry name" value="Bact_HTH_transcr_reg"/>
</dbReference>
<dbReference type="GO" id="GO:0045892">
    <property type="term" value="P:negative regulation of DNA-templated transcription"/>
    <property type="evidence" value="ECO:0007669"/>
    <property type="project" value="UniProtKB-UniRule"/>
</dbReference>
<dbReference type="FunFam" id="1.10.10.10:FF:000079">
    <property type="entry name" value="GntR family transcriptional regulator"/>
    <property type="match status" value="1"/>
</dbReference>
<dbReference type="SUPFAM" id="SSF46785">
    <property type="entry name" value="Winged helix' DNA-binding domain"/>
    <property type="match status" value="1"/>
</dbReference>
<proteinExistence type="predicted"/>
<dbReference type="EMBL" id="JNVD01000025">
    <property type="protein sequence ID" value="KOC19541.1"/>
    <property type="molecule type" value="Genomic_DNA"/>
</dbReference>
<keyword evidence="2" id="KW-0238">DNA-binding</keyword>
<dbReference type="NCBIfam" id="TIGR02018">
    <property type="entry name" value="his_ut_repres"/>
    <property type="match status" value="1"/>
</dbReference>
<evidence type="ECO:0000313" key="7">
    <source>
        <dbReference type="Proteomes" id="UP000037442"/>
    </source>
</evidence>
<evidence type="ECO:0000259" key="5">
    <source>
        <dbReference type="PROSITE" id="PS50949"/>
    </source>
</evidence>
<dbReference type="RefSeq" id="WP_053284112.1">
    <property type="nucleotide sequence ID" value="NZ_JBLZYZ010000013.1"/>
</dbReference>
<dbReference type="PROSITE" id="PS50949">
    <property type="entry name" value="HTH_GNTR"/>
    <property type="match status" value="1"/>
</dbReference>
<dbReference type="GO" id="GO:0003700">
    <property type="term" value="F:DNA-binding transcription factor activity"/>
    <property type="evidence" value="ECO:0007669"/>
    <property type="project" value="UniProtKB-UniRule"/>
</dbReference>
<dbReference type="InterPro" id="IPR028978">
    <property type="entry name" value="Chorismate_lyase_/UTRA_dom_sf"/>
</dbReference>
<feature type="domain" description="HTH gntR-type" evidence="5">
    <location>
        <begin position="10"/>
        <end position="78"/>
    </location>
</feature>
<dbReference type="SMART" id="SM00345">
    <property type="entry name" value="HTH_GNTR"/>
    <property type="match status" value="1"/>
</dbReference>
<dbReference type="PATRIC" id="fig|285.49.peg.3322"/>
<keyword evidence="3" id="KW-0804">Transcription</keyword>
<dbReference type="InterPro" id="IPR036390">
    <property type="entry name" value="WH_DNA-bd_sf"/>
</dbReference>
<evidence type="ECO:0000256" key="1">
    <source>
        <dbReference type="ARBA" id="ARBA00023015"/>
    </source>
</evidence>
<dbReference type="Pfam" id="PF07702">
    <property type="entry name" value="UTRA"/>
    <property type="match status" value="1"/>
</dbReference>
<dbReference type="Gene3D" id="1.10.10.10">
    <property type="entry name" value="Winged helix-like DNA-binding domain superfamily/Winged helix DNA-binding domain"/>
    <property type="match status" value="1"/>
</dbReference>
<evidence type="ECO:0000256" key="3">
    <source>
        <dbReference type="ARBA" id="ARBA00023163"/>
    </source>
</evidence>
<name>A0A0L7MCE6_COMTE</name>
<dbReference type="PRINTS" id="PR00035">
    <property type="entry name" value="HTHGNTR"/>
</dbReference>
<organism evidence="6 7">
    <name type="scientific">Comamonas testosteroni</name>
    <name type="common">Pseudomonas testosteroni</name>
    <dbReference type="NCBI Taxonomy" id="285"/>
    <lineage>
        <taxon>Bacteria</taxon>
        <taxon>Pseudomonadati</taxon>
        <taxon>Pseudomonadota</taxon>
        <taxon>Betaproteobacteria</taxon>
        <taxon>Burkholderiales</taxon>
        <taxon>Comamonadaceae</taxon>
        <taxon>Comamonas</taxon>
    </lineage>
</organism>
<sequence length="238" mass="26671">MSRTDTTAAVPAFQRIKDHVLQQIHSGVWQEGQAIPSEAALVKQFNVARMTVNRALRELSDEKTLTRVQGSGTFVAQQKYQATLVELRNIADEIAARGHRHRGELQRLERSKVDAALLRQFELSATPHLFHSVVVHFENDVPIQVEDRYVNPAVAPDYLSQDFASQTPNAYLVRVAPLQGVSFSIEASMPTPEVAELLRMEVTEPCLVLRRRTRSQGQVASVSALWHPASRYQFAGSF</sequence>
<dbReference type="Proteomes" id="UP000037442">
    <property type="component" value="Unassembled WGS sequence"/>
</dbReference>
<dbReference type="InterPro" id="IPR011663">
    <property type="entry name" value="UTRA"/>
</dbReference>
<accession>A0A0L7MCE6</accession>
<dbReference type="InterPro" id="IPR036388">
    <property type="entry name" value="WH-like_DNA-bd_sf"/>
</dbReference>
<comment type="caution">
    <text evidence="6">The sequence shown here is derived from an EMBL/GenBank/DDBJ whole genome shotgun (WGS) entry which is preliminary data.</text>
</comment>
<dbReference type="SMART" id="SM00866">
    <property type="entry name" value="UTRA"/>
    <property type="match status" value="1"/>
</dbReference>
<dbReference type="SUPFAM" id="SSF64288">
    <property type="entry name" value="Chorismate lyase-like"/>
    <property type="match status" value="1"/>
</dbReference>
<dbReference type="InterPro" id="IPR010248">
    <property type="entry name" value="His_ut_repres"/>
</dbReference>
<dbReference type="AlphaFoldDB" id="A0A0L7MCE6"/>
<evidence type="ECO:0000313" key="6">
    <source>
        <dbReference type="EMBL" id="KOC19541.1"/>
    </source>
</evidence>
<dbReference type="Gene3D" id="3.40.1410.10">
    <property type="entry name" value="Chorismate lyase-like"/>
    <property type="match status" value="1"/>
</dbReference>
<dbReference type="Pfam" id="PF00392">
    <property type="entry name" value="GntR"/>
    <property type="match status" value="1"/>
</dbReference>